<evidence type="ECO:0000259" key="1">
    <source>
        <dbReference type="Pfam" id="PF12697"/>
    </source>
</evidence>
<comment type="caution">
    <text evidence="2">The sequence shown here is derived from an EMBL/GenBank/DDBJ whole genome shotgun (WGS) entry which is preliminary data.</text>
</comment>
<dbReference type="AlphaFoldDB" id="A0A7W9EHX4"/>
<sequence length="290" mass="31420">MAAPVEERRIEVEGAEIELLCWGKVGKPGILLVHGSGAHARWWGPVAPMLARDYRVASFSWSGTGGSARRPRYAVAQTAREAWAAMHAGALFAADAPPVIACHSFGSKAGALLAAEHGDRMAGAIFVDSLLVADELRPDPRLYRERHYASLADALSRFRFAPDQDAGHPYVADDIARAALREEGGGWTWCFDPEFFTRLDFTSGWEEVAQATCPLAFVRGEDSIVLLDEDVEEQRRQAPPGSVFFDIPGAGHHVMVDQPHALVAALRSLIEGWAGGRAAWPGLSHDGETT</sequence>
<gene>
    <name evidence="2" type="ORF">FHR19_001923</name>
</gene>
<dbReference type="Proteomes" id="UP000557739">
    <property type="component" value="Unassembled WGS sequence"/>
</dbReference>
<dbReference type="InterPro" id="IPR050228">
    <property type="entry name" value="Carboxylesterase_BioH"/>
</dbReference>
<evidence type="ECO:0000313" key="3">
    <source>
        <dbReference type="Proteomes" id="UP000557739"/>
    </source>
</evidence>
<evidence type="ECO:0000313" key="2">
    <source>
        <dbReference type="EMBL" id="MBB5698578.1"/>
    </source>
</evidence>
<dbReference type="Gene3D" id="3.40.50.1820">
    <property type="entry name" value="alpha/beta hydrolase"/>
    <property type="match status" value="1"/>
</dbReference>
<proteinExistence type="predicted"/>
<dbReference type="RefSeq" id="WP_184027407.1">
    <property type="nucleotide sequence ID" value="NZ_JACIJJ010000002.1"/>
</dbReference>
<keyword evidence="3" id="KW-1185">Reference proteome</keyword>
<dbReference type="Pfam" id="PF12697">
    <property type="entry name" value="Abhydrolase_6"/>
    <property type="match status" value="1"/>
</dbReference>
<accession>A0A7W9EHX4</accession>
<dbReference type="PANTHER" id="PTHR43194">
    <property type="entry name" value="HYDROLASE ALPHA/BETA FOLD FAMILY"/>
    <property type="match status" value="1"/>
</dbReference>
<dbReference type="SUPFAM" id="SSF53474">
    <property type="entry name" value="alpha/beta-Hydrolases"/>
    <property type="match status" value="1"/>
</dbReference>
<organism evidence="2 3">
    <name type="scientific">Sphingomonas yantingensis</name>
    <dbReference type="NCBI Taxonomy" id="1241761"/>
    <lineage>
        <taxon>Bacteria</taxon>
        <taxon>Pseudomonadati</taxon>
        <taxon>Pseudomonadota</taxon>
        <taxon>Alphaproteobacteria</taxon>
        <taxon>Sphingomonadales</taxon>
        <taxon>Sphingomonadaceae</taxon>
        <taxon>Sphingomonas</taxon>
    </lineage>
</organism>
<protein>
    <submittedName>
        <fullName evidence="2">Pimeloyl-ACP methyl ester carboxylesterase</fullName>
    </submittedName>
</protein>
<dbReference type="PANTHER" id="PTHR43194:SF2">
    <property type="entry name" value="PEROXISOMAL MEMBRANE PROTEIN LPX1"/>
    <property type="match status" value="1"/>
</dbReference>
<dbReference type="InterPro" id="IPR000073">
    <property type="entry name" value="AB_hydrolase_1"/>
</dbReference>
<name>A0A7W9EHX4_9SPHN</name>
<dbReference type="InterPro" id="IPR029058">
    <property type="entry name" value="AB_hydrolase_fold"/>
</dbReference>
<feature type="domain" description="AB hydrolase-1" evidence="1">
    <location>
        <begin position="30"/>
        <end position="265"/>
    </location>
</feature>
<reference evidence="2 3" key="1">
    <citation type="submission" date="2020-08" db="EMBL/GenBank/DDBJ databases">
        <title>Genomic Encyclopedia of Type Strains, Phase IV (KMG-IV): sequencing the most valuable type-strain genomes for metagenomic binning, comparative biology and taxonomic classification.</title>
        <authorList>
            <person name="Goeker M."/>
        </authorList>
    </citation>
    <scope>NUCLEOTIDE SEQUENCE [LARGE SCALE GENOMIC DNA]</scope>
    <source>
        <strain evidence="2 3">DSM 27244</strain>
    </source>
</reference>
<dbReference type="EMBL" id="JACIJJ010000002">
    <property type="protein sequence ID" value="MBB5698578.1"/>
    <property type="molecule type" value="Genomic_DNA"/>
</dbReference>